<keyword evidence="4" id="KW-0547">Nucleotide-binding</keyword>
<organism evidence="10">
    <name type="scientific">freshwater metagenome</name>
    <dbReference type="NCBI Taxonomy" id="449393"/>
    <lineage>
        <taxon>unclassified sequences</taxon>
        <taxon>metagenomes</taxon>
        <taxon>ecological metagenomes</taxon>
    </lineage>
</organism>
<comment type="catalytic activity">
    <reaction evidence="8">
        <text>CMP + ATP = CDP + ADP</text>
        <dbReference type="Rhea" id="RHEA:11600"/>
        <dbReference type="ChEBI" id="CHEBI:30616"/>
        <dbReference type="ChEBI" id="CHEBI:58069"/>
        <dbReference type="ChEBI" id="CHEBI:60377"/>
        <dbReference type="ChEBI" id="CHEBI:456216"/>
        <dbReference type="EC" id="2.7.4.25"/>
    </reaction>
</comment>
<evidence type="ECO:0000256" key="5">
    <source>
        <dbReference type="ARBA" id="ARBA00022777"/>
    </source>
</evidence>
<accession>A0A6J7DUU8</accession>
<dbReference type="SUPFAM" id="SSF52540">
    <property type="entry name" value="P-loop containing nucleoside triphosphate hydrolases"/>
    <property type="match status" value="1"/>
</dbReference>
<dbReference type="HAMAP" id="MF_00238">
    <property type="entry name" value="Cytidyl_kinase_type1"/>
    <property type="match status" value="1"/>
</dbReference>
<dbReference type="CDD" id="cd02020">
    <property type="entry name" value="CMPK"/>
    <property type="match status" value="1"/>
</dbReference>
<sequence length="211" mass="22177">MRVVAIDGPAGAGKSTVAKVLAARLGLEYLDTGAMYRAVTFAALRRGIPLDDLVAVGELSRGLVLDIGTQSVIVDGVDATAAIRTPEITGAVSTVAANSEVRSELRARQRAWAEQRGGGVIEGRDIGSVVFPDAMLKLYLTASPRVRAERRVAEAGGDIDEIERAIALRDQQDSSRADSPLREADGSIVLDTSGLAVDVVVASIERLLKGE</sequence>
<dbReference type="GO" id="GO:0036431">
    <property type="term" value="F:dCMP kinase activity"/>
    <property type="evidence" value="ECO:0007669"/>
    <property type="project" value="InterPro"/>
</dbReference>
<proteinExistence type="inferred from homology"/>
<name>A0A6J7DUU8_9ZZZZ</name>
<evidence type="ECO:0000256" key="4">
    <source>
        <dbReference type="ARBA" id="ARBA00022741"/>
    </source>
</evidence>
<reference evidence="10" key="1">
    <citation type="submission" date="2020-05" db="EMBL/GenBank/DDBJ databases">
        <authorList>
            <person name="Chiriac C."/>
            <person name="Salcher M."/>
            <person name="Ghai R."/>
            <person name="Kavagutti S V."/>
        </authorList>
    </citation>
    <scope>NUCLEOTIDE SEQUENCE</scope>
</reference>
<evidence type="ECO:0000256" key="7">
    <source>
        <dbReference type="ARBA" id="ARBA00047615"/>
    </source>
</evidence>
<dbReference type="AlphaFoldDB" id="A0A6J7DUU8"/>
<protein>
    <recommendedName>
        <fullName evidence="2">(d)CMP kinase</fullName>
        <ecNumber evidence="2">2.7.4.25</ecNumber>
    </recommendedName>
</protein>
<dbReference type="PANTHER" id="PTHR21299">
    <property type="entry name" value="CYTIDYLATE KINASE/PANTOATE-BETA-ALANINE LIGASE"/>
    <property type="match status" value="1"/>
</dbReference>
<dbReference type="EC" id="2.7.4.25" evidence="2"/>
<evidence type="ECO:0000256" key="1">
    <source>
        <dbReference type="ARBA" id="ARBA00009427"/>
    </source>
</evidence>
<dbReference type="Gene3D" id="3.40.50.300">
    <property type="entry name" value="P-loop containing nucleotide triphosphate hydrolases"/>
    <property type="match status" value="1"/>
</dbReference>
<dbReference type="NCBIfam" id="TIGR00017">
    <property type="entry name" value="cmk"/>
    <property type="match status" value="1"/>
</dbReference>
<keyword evidence="5" id="KW-0418">Kinase</keyword>
<comment type="catalytic activity">
    <reaction evidence="7">
        <text>dCMP + ATP = dCDP + ADP</text>
        <dbReference type="Rhea" id="RHEA:25094"/>
        <dbReference type="ChEBI" id="CHEBI:30616"/>
        <dbReference type="ChEBI" id="CHEBI:57566"/>
        <dbReference type="ChEBI" id="CHEBI:58593"/>
        <dbReference type="ChEBI" id="CHEBI:456216"/>
        <dbReference type="EC" id="2.7.4.25"/>
    </reaction>
</comment>
<evidence type="ECO:0000256" key="2">
    <source>
        <dbReference type="ARBA" id="ARBA00012906"/>
    </source>
</evidence>
<dbReference type="Pfam" id="PF02224">
    <property type="entry name" value="Cytidylate_kin"/>
    <property type="match status" value="1"/>
</dbReference>
<gene>
    <name evidence="10" type="ORF">UFOPK3376_01051</name>
</gene>
<dbReference type="PANTHER" id="PTHR21299:SF2">
    <property type="entry name" value="CYTIDYLATE KINASE"/>
    <property type="match status" value="1"/>
</dbReference>
<feature type="domain" description="Cytidylate kinase" evidence="9">
    <location>
        <begin position="4"/>
        <end position="207"/>
    </location>
</feature>
<evidence type="ECO:0000313" key="10">
    <source>
        <dbReference type="EMBL" id="CAB4874652.1"/>
    </source>
</evidence>
<evidence type="ECO:0000259" key="9">
    <source>
        <dbReference type="Pfam" id="PF02224"/>
    </source>
</evidence>
<dbReference type="InterPro" id="IPR003136">
    <property type="entry name" value="Cytidylate_kin"/>
</dbReference>
<dbReference type="GO" id="GO:0005524">
    <property type="term" value="F:ATP binding"/>
    <property type="evidence" value="ECO:0007669"/>
    <property type="project" value="UniProtKB-KW"/>
</dbReference>
<keyword evidence="3" id="KW-0808">Transferase</keyword>
<keyword evidence="6" id="KW-0067">ATP-binding</keyword>
<evidence type="ECO:0000256" key="8">
    <source>
        <dbReference type="ARBA" id="ARBA00048478"/>
    </source>
</evidence>
<dbReference type="GO" id="GO:0005829">
    <property type="term" value="C:cytosol"/>
    <property type="evidence" value="ECO:0007669"/>
    <property type="project" value="TreeGrafter"/>
</dbReference>
<comment type="similarity">
    <text evidence="1">Belongs to the cytidylate kinase family. Type 1 subfamily.</text>
</comment>
<evidence type="ECO:0000256" key="3">
    <source>
        <dbReference type="ARBA" id="ARBA00022679"/>
    </source>
</evidence>
<evidence type="ECO:0000256" key="6">
    <source>
        <dbReference type="ARBA" id="ARBA00022840"/>
    </source>
</evidence>
<dbReference type="GO" id="GO:0015949">
    <property type="term" value="P:nucleobase-containing small molecule interconversion"/>
    <property type="evidence" value="ECO:0007669"/>
    <property type="project" value="TreeGrafter"/>
</dbReference>
<dbReference type="EMBL" id="CAFBLP010000020">
    <property type="protein sequence ID" value="CAB4874652.1"/>
    <property type="molecule type" value="Genomic_DNA"/>
</dbReference>
<dbReference type="InterPro" id="IPR027417">
    <property type="entry name" value="P-loop_NTPase"/>
</dbReference>
<dbReference type="InterPro" id="IPR011994">
    <property type="entry name" value="Cytidylate_kinase_dom"/>
</dbReference>